<dbReference type="EMBL" id="ML220117">
    <property type="protein sequence ID" value="TGZ81983.1"/>
    <property type="molecule type" value="Genomic_DNA"/>
</dbReference>
<evidence type="ECO:0000313" key="4">
    <source>
        <dbReference type="EMBL" id="TGZ81983.1"/>
    </source>
</evidence>
<dbReference type="InParanoid" id="A0A4S2MZC8"/>
<protein>
    <submittedName>
        <fullName evidence="4">Optic atrophy 3-like protein</fullName>
    </submittedName>
</protein>
<keyword evidence="3" id="KW-1133">Transmembrane helix</keyword>
<comment type="similarity">
    <text evidence="1">Belongs to the OPA3 family.</text>
</comment>
<gene>
    <name evidence="4" type="ORF">EX30DRAFT_290370</name>
</gene>
<name>A0A4S2MZC8_9PEZI</name>
<keyword evidence="5" id="KW-1185">Reference proteome</keyword>
<organism evidence="4 5">
    <name type="scientific">Ascodesmis nigricans</name>
    <dbReference type="NCBI Taxonomy" id="341454"/>
    <lineage>
        <taxon>Eukaryota</taxon>
        <taxon>Fungi</taxon>
        <taxon>Dikarya</taxon>
        <taxon>Ascomycota</taxon>
        <taxon>Pezizomycotina</taxon>
        <taxon>Pezizomycetes</taxon>
        <taxon>Pezizales</taxon>
        <taxon>Ascodesmidaceae</taxon>
        <taxon>Ascodesmis</taxon>
    </lineage>
</organism>
<dbReference type="Pfam" id="PF07047">
    <property type="entry name" value="OPA3"/>
    <property type="match status" value="1"/>
</dbReference>
<dbReference type="OrthoDB" id="2129069at2759"/>
<dbReference type="GO" id="GO:0005739">
    <property type="term" value="C:mitochondrion"/>
    <property type="evidence" value="ECO:0007669"/>
    <property type="project" value="TreeGrafter"/>
</dbReference>
<dbReference type="STRING" id="341454.A0A4S2MZC8"/>
<dbReference type="Proteomes" id="UP000298138">
    <property type="component" value="Unassembled WGS sequence"/>
</dbReference>
<keyword evidence="2" id="KW-0175">Coiled coil</keyword>
<sequence>MSTTALKLTSLAIRTLAKPIATRLKSEARDHPRFRKICIALAQQMHRFDMSLRLEMEAGKQTQRIRPLSESKAIDAGANFISEAFLFAVAGSLILLEALRARRKEANRRDMVQERLMLLEDRNRQDEERL</sequence>
<reference evidence="4 5" key="1">
    <citation type="submission" date="2019-04" db="EMBL/GenBank/DDBJ databases">
        <title>Comparative genomics and transcriptomics to analyze fruiting body development in filamentous ascomycetes.</title>
        <authorList>
            <consortium name="DOE Joint Genome Institute"/>
            <person name="Lutkenhaus R."/>
            <person name="Traeger S."/>
            <person name="Breuer J."/>
            <person name="Kuo A."/>
            <person name="Lipzen A."/>
            <person name="Pangilinan J."/>
            <person name="Dilworth D."/>
            <person name="Sandor L."/>
            <person name="Poggeler S."/>
            <person name="Barry K."/>
            <person name="Grigoriev I.V."/>
            <person name="Nowrousian M."/>
        </authorList>
    </citation>
    <scope>NUCLEOTIDE SEQUENCE [LARGE SCALE GENOMIC DNA]</scope>
    <source>
        <strain evidence="4 5">CBS 389.68</strain>
    </source>
</reference>
<dbReference type="InterPro" id="IPR010754">
    <property type="entry name" value="OPA3-like"/>
</dbReference>
<evidence type="ECO:0000313" key="5">
    <source>
        <dbReference type="Proteomes" id="UP000298138"/>
    </source>
</evidence>
<accession>A0A4S2MZC8</accession>
<dbReference type="GO" id="GO:0019216">
    <property type="term" value="P:regulation of lipid metabolic process"/>
    <property type="evidence" value="ECO:0007669"/>
    <property type="project" value="TreeGrafter"/>
</dbReference>
<keyword evidence="3" id="KW-0812">Transmembrane</keyword>
<dbReference type="PANTHER" id="PTHR12499">
    <property type="entry name" value="OPTIC ATROPHY 3 PROTEIN OPA3"/>
    <property type="match status" value="1"/>
</dbReference>
<proteinExistence type="inferred from homology"/>
<dbReference type="AlphaFoldDB" id="A0A4S2MZC8"/>
<keyword evidence="3" id="KW-0472">Membrane</keyword>
<feature type="transmembrane region" description="Helical" evidence="3">
    <location>
        <begin position="80"/>
        <end position="99"/>
    </location>
</feature>
<dbReference type="PANTHER" id="PTHR12499:SF0">
    <property type="entry name" value="OPTIC ATROPHY 3 PROTEIN"/>
    <property type="match status" value="1"/>
</dbReference>
<evidence type="ECO:0000256" key="2">
    <source>
        <dbReference type="ARBA" id="ARBA00023054"/>
    </source>
</evidence>
<evidence type="ECO:0000256" key="1">
    <source>
        <dbReference type="ARBA" id="ARBA00007584"/>
    </source>
</evidence>
<feature type="non-terminal residue" evidence="4">
    <location>
        <position position="130"/>
    </location>
</feature>
<evidence type="ECO:0000256" key="3">
    <source>
        <dbReference type="SAM" id="Phobius"/>
    </source>
</evidence>